<evidence type="ECO:0000313" key="2">
    <source>
        <dbReference type="EMBL" id="TFK02175.1"/>
    </source>
</evidence>
<accession>A0A4D9E0M0</accession>
<keyword evidence="3" id="KW-1185">Reference proteome</keyword>
<name>A0A4D9E0M0_9SAUR</name>
<dbReference type="Proteomes" id="UP000297703">
    <property type="component" value="Unassembled WGS sequence"/>
</dbReference>
<reference evidence="2 3" key="2">
    <citation type="submission" date="2019-04" db="EMBL/GenBank/DDBJ databases">
        <title>The genome sequence of big-headed turtle.</title>
        <authorList>
            <person name="Gong S."/>
        </authorList>
    </citation>
    <scope>NUCLEOTIDE SEQUENCE [LARGE SCALE GENOMIC DNA]</scope>
    <source>
        <strain evidence="2">DO16091913</strain>
        <tissue evidence="2">Muscle</tissue>
    </source>
</reference>
<evidence type="ECO:0000256" key="1">
    <source>
        <dbReference type="SAM" id="MobiDB-lite"/>
    </source>
</evidence>
<gene>
    <name evidence="2" type="ORF">DR999_PMT15452</name>
</gene>
<sequence>MGKNNHRTTVDNYQEKKNSPTLNIQGTKSYKLNSETQDRNTLLCLLSPSNTAAPLSHWTMQACDISHRANFEKTPSKAGVLPLSISVYHPWDLYQISLQPQIGDYTWPSFRPSLTVFRKA</sequence>
<proteinExistence type="predicted"/>
<evidence type="ECO:0000313" key="3">
    <source>
        <dbReference type="Proteomes" id="UP000297703"/>
    </source>
</evidence>
<dbReference type="AlphaFoldDB" id="A0A4D9E0M0"/>
<comment type="caution">
    <text evidence="2">The sequence shown here is derived from an EMBL/GenBank/DDBJ whole genome shotgun (WGS) entry which is preliminary data.</text>
</comment>
<protein>
    <submittedName>
        <fullName evidence="2">Histone deacetylase 11</fullName>
    </submittedName>
</protein>
<organism evidence="2 3">
    <name type="scientific">Platysternon megacephalum</name>
    <name type="common">big-headed turtle</name>
    <dbReference type="NCBI Taxonomy" id="55544"/>
    <lineage>
        <taxon>Eukaryota</taxon>
        <taxon>Metazoa</taxon>
        <taxon>Chordata</taxon>
        <taxon>Craniata</taxon>
        <taxon>Vertebrata</taxon>
        <taxon>Euteleostomi</taxon>
        <taxon>Archelosauria</taxon>
        <taxon>Testudinata</taxon>
        <taxon>Testudines</taxon>
        <taxon>Cryptodira</taxon>
        <taxon>Durocryptodira</taxon>
        <taxon>Testudinoidea</taxon>
        <taxon>Platysternidae</taxon>
        <taxon>Platysternon</taxon>
    </lineage>
</organism>
<feature type="compositionally biased region" description="Polar residues" evidence="1">
    <location>
        <begin position="19"/>
        <end position="30"/>
    </location>
</feature>
<feature type="region of interest" description="Disordered" evidence="1">
    <location>
        <begin position="1"/>
        <end position="30"/>
    </location>
</feature>
<reference evidence="2 3" key="1">
    <citation type="submission" date="2019-04" db="EMBL/GenBank/DDBJ databases">
        <title>Draft genome of the big-headed turtle Platysternon megacephalum.</title>
        <authorList>
            <person name="Gong S."/>
        </authorList>
    </citation>
    <scope>NUCLEOTIDE SEQUENCE [LARGE SCALE GENOMIC DNA]</scope>
    <source>
        <strain evidence="2">DO16091913</strain>
        <tissue evidence="2">Muscle</tissue>
    </source>
</reference>
<dbReference type="EMBL" id="QXTE01000198">
    <property type="protein sequence ID" value="TFK02175.1"/>
    <property type="molecule type" value="Genomic_DNA"/>
</dbReference>